<evidence type="ECO:0000313" key="1">
    <source>
        <dbReference type="EMBL" id="KAA8493221.1"/>
    </source>
</evidence>
<evidence type="ECO:0000313" key="2">
    <source>
        <dbReference type="Proteomes" id="UP000324585"/>
    </source>
</evidence>
<name>A0A5J4YNX2_PORPP</name>
<accession>A0A5J4YNX2</accession>
<dbReference type="EMBL" id="VRMN01000007">
    <property type="protein sequence ID" value="KAA8493221.1"/>
    <property type="molecule type" value="Genomic_DNA"/>
</dbReference>
<reference evidence="2" key="1">
    <citation type="journal article" date="2019" name="Nat. Commun.">
        <title>Expansion of phycobilisome linker gene families in mesophilic red algae.</title>
        <authorList>
            <person name="Lee J."/>
            <person name="Kim D."/>
            <person name="Bhattacharya D."/>
            <person name="Yoon H.S."/>
        </authorList>
    </citation>
    <scope>NUCLEOTIDE SEQUENCE [LARGE SCALE GENOMIC DNA]</scope>
    <source>
        <strain evidence="2">CCMP 1328</strain>
    </source>
</reference>
<protein>
    <submittedName>
        <fullName evidence="1">Uncharacterized protein</fullName>
    </submittedName>
</protein>
<keyword evidence="2" id="KW-1185">Reference proteome</keyword>
<sequence>MLSEDIDCYSLCLDHAGVAAAFAEARLKHGLGAADAERVWIGRLEEIQELAEVPHLKFLASLSIAELMNEIVTFMEHMGTLEQARKGLNSNVSWMPRHRTNAAIVQTNHVLVTVGDVEKLKQEKVVVTERKVDEELRAFARYVIQTAQPTRDPFKNNCDLSLHSQDMFGAVAKVGNAITGIEGVQCPMPIWTCSAWCSMQKESSRNDGPGIPSAHEFQDFRMPALVRGPREPFCRLGSYLFQIKEHLCKDHGEDNEGSCDHAGCALERATIKMTASFAALQIVGAPTRVRRDLADYKAEIMPANDTFDLIHAARLQYLLSENGRRKANYSGRVVIGLTAPREHKPVQLKPQKMDKGHQRLILEPAEGDPKEFPYSMLIGGRQSFADALGELIGPQVFKGDD</sequence>
<dbReference type="OrthoDB" id="10038562at2759"/>
<gene>
    <name evidence="1" type="ORF">FVE85_8666</name>
</gene>
<organism evidence="1 2">
    <name type="scientific">Porphyridium purpureum</name>
    <name type="common">Red alga</name>
    <name type="synonym">Porphyridium cruentum</name>
    <dbReference type="NCBI Taxonomy" id="35688"/>
    <lineage>
        <taxon>Eukaryota</taxon>
        <taxon>Rhodophyta</taxon>
        <taxon>Bangiophyceae</taxon>
        <taxon>Porphyridiales</taxon>
        <taxon>Porphyridiaceae</taxon>
        <taxon>Porphyridium</taxon>
    </lineage>
</organism>
<dbReference type="AlphaFoldDB" id="A0A5J4YNX2"/>
<dbReference type="Proteomes" id="UP000324585">
    <property type="component" value="Unassembled WGS sequence"/>
</dbReference>
<proteinExistence type="predicted"/>
<comment type="caution">
    <text evidence="1">The sequence shown here is derived from an EMBL/GenBank/DDBJ whole genome shotgun (WGS) entry which is preliminary data.</text>
</comment>